<comment type="caution">
    <text evidence="2">The sequence shown here is derived from an EMBL/GenBank/DDBJ whole genome shotgun (WGS) entry which is preliminary data.</text>
</comment>
<evidence type="ECO:0000313" key="2">
    <source>
        <dbReference type="EMBL" id="OGG03867.1"/>
    </source>
</evidence>
<protein>
    <recommendedName>
        <fullName evidence="4">Glycosyltransferase RgtA/B/C/D-like domain-containing protein</fullName>
    </recommendedName>
</protein>
<feature type="transmembrane region" description="Helical" evidence="1">
    <location>
        <begin position="219"/>
        <end position="236"/>
    </location>
</feature>
<dbReference type="Proteomes" id="UP000176665">
    <property type="component" value="Unassembled WGS sequence"/>
</dbReference>
<feature type="transmembrane region" description="Helical" evidence="1">
    <location>
        <begin position="132"/>
        <end position="149"/>
    </location>
</feature>
<keyword evidence="1" id="KW-1133">Transmembrane helix</keyword>
<name>A0A1F5YV75_9BACT</name>
<keyword evidence="1" id="KW-0472">Membrane</keyword>
<feature type="transmembrane region" description="Helical" evidence="1">
    <location>
        <begin position="59"/>
        <end position="76"/>
    </location>
</feature>
<proteinExistence type="predicted"/>
<feature type="transmembrane region" description="Helical" evidence="1">
    <location>
        <begin position="161"/>
        <end position="181"/>
    </location>
</feature>
<dbReference type="EMBL" id="MFJA01000012">
    <property type="protein sequence ID" value="OGG03867.1"/>
    <property type="molecule type" value="Genomic_DNA"/>
</dbReference>
<accession>A0A1F5YV75</accession>
<gene>
    <name evidence="2" type="ORF">A2W14_04990</name>
</gene>
<feature type="transmembrane region" description="Helical" evidence="1">
    <location>
        <begin position="12"/>
        <end position="29"/>
    </location>
</feature>
<dbReference type="STRING" id="1798371.A2W14_04990"/>
<dbReference type="AlphaFoldDB" id="A0A1F5YV75"/>
<reference evidence="2 3" key="1">
    <citation type="journal article" date="2016" name="Nat. Commun.">
        <title>Thousands of microbial genomes shed light on interconnected biogeochemical processes in an aquifer system.</title>
        <authorList>
            <person name="Anantharaman K."/>
            <person name="Brown C.T."/>
            <person name="Hug L.A."/>
            <person name="Sharon I."/>
            <person name="Castelle C.J."/>
            <person name="Probst A.J."/>
            <person name="Thomas B.C."/>
            <person name="Singh A."/>
            <person name="Wilkins M.J."/>
            <person name="Karaoz U."/>
            <person name="Brodie E.L."/>
            <person name="Williams K.H."/>
            <person name="Hubbard S.S."/>
            <person name="Banfield J.F."/>
        </authorList>
    </citation>
    <scope>NUCLEOTIDE SEQUENCE [LARGE SCALE GENOMIC DNA]</scope>
</reference>
<evidence type="ECO:0000313" key="3">
    <source>
        <dbReference type="Proteomes" id="UP000176665"/>
    </source>
</evidence>
<organism evidence="2 3">
    <name type="scientific">Candidatus Gottesmanbacteria bacterium RBG_16_37_8</name>
    <dbReference type="NCBI Taxonomy" id="1798371"/>
    <lineage>
        <taxon>Bacteria</taxon>
        <taxon>Candidatus Gottesmaniibacteriota</taxon>
    </lineage>
</organism>
<evidence type="ECO:0008006" key="4">
    <source>
        <dbReference type="Google" id="ProtNLM"/>
    </source>
</evidence>
<feature type="transmembrane region" description="Helical" evidence="1">
    <location>
        <begin position="88"/>
        <end position="108"/>
    </location>
</feature>
<keyword evidence="1" id="KW-0812">Transmembrane</keyword>
<evidence type="ECO:0000256" key="1">
    <source>
        <dbReference type="SAM" id="Phobius"/>
    </source>
</evidence>
<sequence>MFVFQRLTTAAHHYILGSFFSLASIYYLAKSFEKRSIIDLLLASISGFLTAFIFVPAILLVYISIPVFLILFLTRVSYKLNKNKYRRIFISLLIFISLSIVPIIYLRYVAQFPEFKAFINTEQIAPYDIRPSNYLMIVGMTYLFSFFSIRRILAKGKSLELLLFSYLIIHPAAVFLATKVLEINKVRFFFTSYFIVFGVLATFGIIEIAEFIKRRWNKIPTVLILGILLFIILYPSRHNFGMSYARNRVCFCQKEFFDYGYPQKEVMETINYLKKESGEYDAVLSGYFAGVLIPAFSGNRVYTSWWQRLMQTDNLGVVSENVERFYSRRMQNEEALSFLRKEGIKFVFLGDEERNKSADRKDLNYPFLTEKSRFGTTILYRVEEGI</sequence>
<feature type="transmembrane region" description="Helical" evidence="1">
    <location>
        <begin position="193"/>
        <end position="212"/>
    </location>
</feature>